<sequence length="226" mass="25624">MHLTELWRKWGHECQLLEANKYDSPEKMMVDETFVHFSIKPFANANFYSHPNFESETTGSNSPPHLVEGSHSLPRCTDDIQITSRVLPSIDGDWTAFWWYDVNITWPSNEIDVLAYEFGHCKPSDPYCFGRLPSDAKANETEMLAVDSEGTAYKWSFISNASAASAAWRAFHDHQEVDHGVSVGSILAWNPKVLNGSKPKNDQRAFMYRVQNGVKSVLLDDDNCDC</sequence>
<reference evidence="2" key="1">
    <citation type="journal article" date="2017" name="bioRxiv">
        <title>Comparative analysis of the genomes of Stylophora pistillata and Acropora digitifera provides evidence for extensive differences between species of corals.</title>
        <authorList>
            <person name="Voolstra C.R."/>
            <person name="Li Y."/>
            <person name="Liew Y.J."/>
            <person name="Baumgarten S."/>
            <person name="Zoccola D."/>
            <person name="Flot J.-F."/>
            <person name="Tambutte S."/>
            <person name="Allemand D."/>
            <person name="Aranda M."/>
        </authorList>
    </citation>
    <scope>NUCLEOTIDE SEQUENCE [LARGE SCALE GENOMIC DNA]</scope>
</reference>
<feature type="non-terminal residue" evidence="1">
    <location>
        <position position="226"/>
    </location>
</feature>
<dbReference type="EMBL" id="LSMT01000003">
    <property type="protein sequence ID" value="PFX34611.1"/>
    <property type="molecule type" value="Genomic_DNA"/>
</dbReference>
<accession>A0A2B4SXI5</accession>
<dbReference type="Proteomes" id="UP000225706">
    <property type="component" value="Unassembled WGS sequence"/>
</dbReference>
<gene>
    <name evidence="1" type="ORF">AWC38_SpisGene397</name>
</gene>
<protein>
    <submittedName>
        <fullName evidence="1">Uncharacterized protein</fullName>
    </submittedName>
</protein>
<comment type="caution">
    <text evidence="1">The sequence shown here is derived from an EMBL/GenBank/DDBJ whole genome shotgun (WGS) entry which is preliminary data.</text>
</comment>
<proteinExistence type="predicted"/>
<organism evidence="1 2">
    <name type="scientific">Stylophora pistillata</name>
    <name type="common">Smooth cauliflower coral</name>
    <dbReference type="NCBI Taxonomy" id="50429"/>
    <lineage>
        <taxon>Eukaryota</taxon>
        <taxon>Metazoa</taxon>
        <taxon>Cnidaria</taxon>
        <taxon>Anthozoa</taxon>
        <taxon>Hexacorallia</taxon>
        <taxon>Scleractinia</taxon>
        <taxon>Astrocoeniina</taxon>
        <taxon>Pocilloporidae</taxon>
        <taxon>Stylophora</taxon>
    </lineage>
</organism>
<dbReference type="OrthoDB" id="5972840at2759"/>
<keyword evidence="2" id="KW-1185">Reference proteome</keyword>
<evidence type="ECO:0000313" key="2">
    <source>
        <dbReference type="Proteomes" id="UP000225706"/>
    </source>
</evidence>
<evidence type="ECO:0000313" key="1">
    <source>
        <dbReference type="EMBL" id="PFX34611.1"/>
    </source>
</evidence>
<dbReference type="AlphaFoldDB" id="A0A2B4SXI5"/>
<name>A0A2B4SXI5_STYPI</name>